<evidence type="ECO:0000313" key="2">
    <source>
        <dbReference type="Proteomes" id="UP000240796"/>
    </source>
</evidence>
<gene>
    <name evidence="1" type="primary">90</name>
    <name evidence="1" type="ORF">PBI_HAIL2PITT_90</name>
</gene>
<organism evidence="1 2">
    <name type="scientific">Gordonia phage Hail2Pitt</name>
    <dbReference type="NCBI Taxonomy" id="2126785"/>
    <lineage>
        <taxon>Viruses</taxon>
        <taxon>Duplodnaviria</taxon>
        <taxon>Heunggongvirae</taxon>
        <taxon>Uroviricota</taxon>
        <taxon>Caudoviricetes</taxon>
        <taxon>Woesvirus</taxon>
        <taxon>Woesvirus woes</taxon>
    </lineage>
</organism>
<evidence type="ECO:0000313" key="1">
    <source>
        <dbReference type="EMBL" id="AVP43275.1"/>
    </source>
</evidence>
<sequence>MVSIMLRTNARVFFTNEPHIQGTVVEYPAVDPDGFAHDDIVNVLWDTGDYDLVDIDDVTVIDN</sequence>
<name>A0A2P1N5V3_9CAUD</name>
<dbReference type="Proteomes" id="UP000240796">
    <property type="component" value="Segment"/>
</dbReference>
<protein>
    <submittedName>
        <fullName evidence="1">Uncharacterized protein</fullName>
    </submittedName>
</protein>
<reference evidence="1 2" key="1">
    <citation type="submission" date="2018-03" db="EMBL/GenBank/DDBJ databases">
        <authorList>
            <person name="Fornelos N.I."/>
            <person name="Zack K.M."/>
            <person name="Garlena R.A."/>
            <person name="Russell D.A."/>
            <person name="Pope W.H."/>
            <person name="Jacobs-Sera D."/>
            <person name="Hatfull G.F."/>
        </authorList>
    </citation>
    <scope>NUCLEOTIDE SEQUENCE [LARGE SCALE GENOMIC DNA]</scope>
</reference>
<dbReference type="EMBL" id="MH025889">
    <property type="protein sequence ID" value="AVP43275.1"/>
    <property type="molecule type" value="Genomic_DNA"/>
</dbReference>
<accession>A0A2P1N5V3</accession>
<proteinExistence type="predicted"/>